<comment type="caution">
    <text evidence="2">The sequence shown here is derived from an EMBL/GenBank/DDBJ whole genome shotgun (WGS) entry which is preliminary data.</text>
</comment>
<proteinExistence type="predicted"/>
<accession>A0ABD3H238</accession>
<keyword evidence="3" id="KW-1185">Reference proteome</keyword>
<dbReference type="EMBL" id="JBJQOH010000006">
    <property type="protein sequence ID" value="KAL3684841.1"/>
    <property type="molecule type" value="Genomic_DNA"/>
</dbReference>
<evidence type="ECO:0000313" key="3">
    <source>
        <dbReference type="Proteomes" id="UP001633002"/>
    </source>
</evidence>
<evidence type="ECO:0000256" key="1">
    <source>
        <dbReference type="SAM" id="MobiDB-lite"/>
    </source>
</evidence>
<organism evidence="2 3">
    <name type="scientific">Riccia sorocarpa</name>
    <dbReference type="NCBI Taxonomy" id="122646"/>
    <lineage>
        <taxon>Eukaryota</taxon>
        <taxon>Viridiplantae</taxon>
        <taxon>Streptophyta</taxon>
        <taxon>Embryophyta</taxon>
        <taxon>Marchantiophyta</taxon>
        <taxon>Marchantiopsida</taxon>
        <taxon>Marchantiidae</taxon>
        <taxon>Marchantiales</taxon>
        <taxon>Ricciaceae</taxon>
        <taxon>Riccia</taxon>
    </lineage>
</organism>
<evidence type="ECO:0000313" key="2">
    <source>
        <dbReference type="EMBL" id="KAL3684841.1"/>
    </source>
</evidence>
<sequence length="89" mass="9976">MKWTYFGYAESTDVFVDIESDEPSRKDGKKLPKPCAVKEHVSGMRIRGCTSVNESTSRGVDKSKRQKLSHEPDVRHEAVHADSVPESAE</sequence>
<reference evidence="2 3" key="1">
    <citation type="submission" date="2024-09" db="EMBL/GenBank/DDBJ databases">
        <title>Chromosome-scale assembly of Riccia sorocarpa.</title>
        <authorList>
            <person name="Paukszto L."/>
        </authorList>
    </citation>
    <scope>NUCLEOTIDE SEQUENCE [LARGE SCALE GENOMIC DNA]</scope>
    <source>
        <strain evidence="2">LP-2024</strain>
        <tissue evidence="2">Aerial parts of the thallus</tissue>
    </source>
</reference>
<dbReference type="AlphaFoldDB" id="A0ABD3H238"/>
<feature type="region of interest" description="Disordered" evidence="1">
    <location>
        <begin position="50"/>
        <end position="89"/>
    </location>
</feature>
<gene>
    <name evidence="2" type="ORF">R1sor_002863</name>
</gene>
<feature type="compositionally biased region" description="Basic and acidic residues" evidence="1">
    <location>
        <begin position="59"/>
        <end position="80"/>
    </location>
</feature>
<dbReference type="Proteomes" id="UP001633002">
    <property type="component" value="Unassembled WGS sequence"/>
</dbReference>
<protein>
    <submittedName>
        <fullName evidence="2">Uncharacterized protein</fullName>
    </submittedName>
</protein>
<name>A0ABD3H238_9MARC</name>